<proteinExistence type="predicted"/>
<protein>
    <submittedName>
        <fullName evidence="1">Uncharacterized protein</fullName>
    </submittedName>
</protein>
<accession>A0ABY6EE36</accession>
<evidence type="ECO:0000313" key="2">
    <source>
        <dbReference type="Proteomes" id="UP001061298"/>
    </source>
</evidence>
<dbReference type="EMBL" id="CP106793">
    <property type="protein sequence ID" value="UXY24825.1"/>
    <property type="molecule type" value="Genomic_DNA"/>
</dbReference>
<keyword evidence="2" id="KW-1185">Reference proteome</keyword>
<name>A0ABY6EE36_9ACTN</name>
<gene>
    <name evidence="1" type="ORF">N8I84_00180</name>
</gene>
<evidence type="ECO:0000313" key="1">
    <source>
        <dbReference type="EMBL" id="UXY24825.1"/>
    </source>
</evidence>
<organism evidence="1 2">
    <name type="scientific">Streptomyces cynarae</name>
    <dbReference type="NCBI Taxonomy" id="2981134"/>
    <lineage>
        <taxon>Bacteria</taxon>
        <taxon>Bacillati</taxon>
        <taxon>Actinomycetota</taxon>
        <taxon>Actinomycetes</taxon>
        <taxon>Kitasatosporales</taxon>
        <taxon>Streptomycetaceae</taxon>
        <taxon>Streptomyces</taxon>
    </lineage>
</organism>
<dbReference type="RefSeq" id="WP_263235048.1">
    <property type="nucleotide sequence ID" value="NZ_CP106793.1"/>
</dbReference>
<dbReference type="Proteomes" id="UP001061298">
    <property type="component" value="Chromosome"/>
</dbReference>
<reference evidence="1" key="1">
    <citation type="submission" date="2022-10" db="EMBL/GenBank/DDBJ databases">
        <authorList>
            <person name="Mo P."/>
        </authorList>
    </citation>
    <scope>NUCLEOTIDE SEQUENCE</scope>
    <source>
        <strain evidence="1">HUAS 13-4</strain>
    </source>
</reference>
<sequence>MLDQTWDCPGSTICRPGGYTKGIRPPVSLTSKEKKLNAASYGYTGRLGDAEYDHLLSGVVAVQ</sequence>